<protein>
    <submittedName>
        <fullName evidence="1">Uncharacterized protein</fullName>
    </submittedName>
</protein>
<organism evidence="1 2">
    <name type="scientific">Chryseobacterium tagetis</name>
    <dbReference type="NCBI Taxonomy" id="2801334"/>
    <lineage>
        <taxon>Bacteria</taxon>
        <taxon>Pseudomonadati</taxon>
        <taxon>Bacteroidota</taxon>
        <taxon>Flavobacteriia</taxon>
        <taxon>Flavobacteriales</taxon>
        <taxon>Weeksellaceae</taxon>
        <taxon>Chryseobacterium group</taxon>
        <taxon>Chryseobacterium</taxon>
    </lineage>
</organism>
<name>A0ABS8A1T3_9FLAO</name>
<comment type="caution">
    <text evidence="1">The sequence shown here is derived from an EMBL/GenBank/DDBJ whole genome shotgun (WGS) entry which is preliminary data.</text>
</comment>
<reference evidence="1 2" key="1">
    <citation type="submission" date="2021-09" db="EMBL/GenBank/DDBJ databases">
        <title>Genome sequencing and assembly of Chryseobacterium sp. RG1.</title>
        <authorList>
            <person name="Chhetri G."/>
        </authorList>
    </citation>
    <scope>NUCLEOTIDE SEQUENCE [LARGE SCALE GENOMIC DNA]</scope>
    <source>
        <strain evidence="1 2">RG1</strain>
    </source>
</reference>
<gene>
    <name evidence="1" type="ORF">JI747_012120</name>
</gene>
<dbReference type="EMBL" id="JAERSE020000003">
    <property type="protein sequence ID" value="MCA6067931.1"/>
    <property type="molecule type" value="Genomic_DNA"/>
</dbReference>
<proteinExistence type="predicted"/>
<sequence>MAKLSYYFPLDNLVNDEIINNYKSQVQSALENNTIEVDFDQYKGSYLNFKDESKLALTFKKNINKGGTLINFFFNYDKKNNTDTISLITIGEEVLSVLKSNKRNAVSFKNGIKINDIDFKIRENTWFNGSLYFDDCGNVDIYITDEKFLINRKAIISVDNSVDYQNIIIGGNKEGDQLRIADLSVYNEVAKDEVENIINKSIEQHLTLLSKSTLMDTVSFNLTNSAEYDKLVIENEQQPLSFEFLRGGMALEKYDNCVAKLKVKKGFFKYDFTESKDVGESDEIDISPDLKNQQTNATNLKVVLEGLSIINSLEQERVLVQLEIYNLTLTKDEFSTTYTKSQPLIIDKVFEVIDLRGTNECPFEVFILGNDTLYNGTGNKAQTVNLLINNITDEQLKFSDNSGFRVISNFLDILENDVQQTGNFKLKQFRSFNDIPTKPRSTGNDFLYYQNEYVLNKGESVMLEISGLKARQPTFTNPSGSYPFYLEYKNIQGYRNGKAKFYIKTGKIFYSL</sequence>
<dbReference type="Proteomes" id="UP000618240">
    <property type="component" value="Unassembled WGS sequence"/>
</dbReference>
<keyword evidence="2" id="KW-1185">Reference proteome</keyword>
<dbReference type="RefSeq" id="WP_225689016.1">
    <property type="nucleotide sequence ID" value="NZ_JAERSE020000003.1"/>
</dbReference>
<evidence type="ECO:0000313" key="1">
    <source>
        <dbReference type="EMBL" id="MCA6067931.1"/>
    </source>
</evidence>
<evidence type="ECO:0000313" key="2">
    <source>
        <dbReference type="Proteomes" id="UP000618240"/>
    </source>
</evidence>
<accession>A0ABS8A1T3</accession>